<dbReference type="EMBL" id="BAAAHH010000007">
    <property type="protein sequence ID" value="GAA0947494.1"/>
    <property type="molecule type" value="Genomic_DNA"/>
</dbReference>
<feature type="domain" description="ABC transmembrane type-1" evidence="7">
    <location>
        <begin position="24"/>
        <end position="210"/>
    </location>
</feature>
<reference evidence="9" key="1">
    <citation type="journal article" date="2019" name="Int. J. Syst. Evol. Microbiol.">
        <title>The Global Catalogue of Microorganisms (GCM) 10K type strain sequencing project: providing services to taxonomists for standard genome sequencing and annotation.</title>
        <authorList>
            <consortium name="The Broad Institute Genomics Platform"/>
            <consortium name="The Broad Institute Genome Sequencing Center for Infectious Disease"/>
            <person name="Wu L."/>
            <person name="Ma J."/>
        </authorList>
    </citation>
    <scope>NUCLEOTIDE SEQUENCE [LARGE SCALE GENOMIC DNA]</scope>
    <source>
        <strain evidence="9">JCM 10696</strain>
    </source>
</reference>
<evidence type="ECO:0000259" key="7">
    <source>
        <dbReference type="PROSITE" id="PS50928"/>
    </source>
</evidence>
<keyword evidence="3 6" id="KW-0812">Transmembrane</keyword>
<dbReference type="InterPro" id="IPR000515">
    <property type="entry name" value="MetI-like"/>
</dbReference>
<dbReference type="Proteomes" id="UP001500665">
    <property type="component" value="Unassembled WGS sequence"/>
</dbReference>
<dbReference type="Gene3D" id="1.10.3720.10">
    <property type="entry name" value="MetI-like"/>
    <property type="match status" value="1"/>
</dbReference>
<evidence type="ECO:0000256" key="1">
    <source>
        <dbReference type="ARBA" id="ARBA00004141"/>
    </source>
</evidence>
<dbReference type="RefSeq" id="WP_344239710.1">
    <property type="nucleotide sequence ID" value="NZ_BAAAHH010000007.1"/>
</dbReference>
<feature type="transmembrane region" description="Helical" evidence="6">
    <location>
        <begin position="127"/>
        <end position="149"/>
    </location>
</feature>
<dbReference type="InterPro" id="IPR051204">
    <property type="entry name" value="ABC_transp_perm/SBD"/>
</dbReference>
<dbReference type="PROSITE" id="PS50928">
    <property type="entry name" value="ABC_TM1"/>
    <property type="match status" value="1"/>
</dbReference>
<evidence type="ECO:0000256" key="5">
    <source>
        <dbReference type="ARBA" id="ARBA00023136"/>
    </source>
</evidence>
<feature type="transmembrane region" description="Helical" evidence="6">
    <location>
        <begin position="30"/>
        <end position="48"/>
    </location>
</feature>
<feature type="transmembrane region" description="Helical" evidence="6">
    <location>
        <begin position="155"/>
        <end position="173"/>
    </location>
</feature>
<dbReference type="Pfam" id="PF00528">
    <property type="entry name" value="BPD_transp_1"/>
    <property type="match status" value="1"/>
</dbReference>
<evidence type="ECO:0000256" key="2">
    <source>
        <dbReference type="ARBA" id="ARBA00022448"/>
    </source>
</evidence>
<feature type="transmembrane region" description="Helical" evidence="6">
    <location>
        <begin position="185"/>
        <end position="206"/>
    </location>
</feature>
<proteinExistence type="inferred from homology"/>
<dbReference type="InterPro" id="IPR035906">
    <property type="entry name" value="MetI-like_sf"/>
</dbReference>
<comment type="subcellular location">
    <subcellularLocation>
        <location evidence="6">Cell membrane</location>
        <topology evidence="6">Multi-pass membrane protein</topology>
    </subcellularLocation>
    <subcellularLocation>
        <location evidence="1">Membrane</location>
        <topology evidence="1">Multi-pass membrane protein</topology>
    </subcellularLocation>
</comment>
<feature type="transmembrane region" description="Helical" evidence="6">
    <location>
        <begin position="55"/>
        <end position="78"/>
    </location>
</feature>
<sequence>MNEDEPLVRWDWIHDHYGLFGELTVEHLKLSLLPVLLGLLISVPLGVLCARWRLLYAPVLTAVNILYALPSLALFLVLLDYTGLSIWTVVIPLTLYTLAVLVPNVVDGLRQVPETTRQAATALGYTPLRRLIAVELPIAVPVVIAGLRVATVSNISLVSVGALVGIGGLGSLFKTGFTLQFTTPVLAGIVLTIALAVLFDLALVLLQRLLTPWSPR</sequence>
<organism evidence="8 9">
    <name type="scientific">Actinocorallia libanotica</name>
    <dbReference type="NCBI Taxonomy" id="46162"/>
    <lineage>
        <taxon>Bacteria</taxon>
        <taxon>Bacillati</taxon>
        <taxon>Actinomycetota</taxon>
        <taxon>Actinomycetes</taxon>
        <taxon>Streptosporangiales</taxon>
        <taxon>Thermomonosporaceae</taxon>
        <taxon>Actinocorallia</taxon>
    </lineage>
</organism>
<gene>
    <name evidence="8" type="ORF">GCM10009550_22990</name>
</gene>
<comment type="similarity">
    <text evidence="6">Belongs to the binding-protein-dependent transport system permease family.</text>
</comment>
<dbReference type="PANTHER" id="PTHR30177">
    <property type="entry name" value="GLYCINE BETAINE/L-PROLINE TRANSPORT SYSTEM PERMEASE PROTEIN PROW"/>
    <property type="match status" value="1"/>
</dbReference>
<feature type="transmembrane region" description="Helical" evidence="6">
    <location>
        <begin position="84"/>
        <end position="106"/>
    </location>
</feature>
<evidence type="ECO:0000313" key="8">
    <source>
        <dbReference type="EMBL" id="GAA0947494.1"/>
    </source>
</evidence>
<keyword evidence="2 6" id="KW-0813">Transport</keyword>
<protein>
    <submittedName>
        <fullName evidence="8">ABC transporter permease subunit</fullName>
    </submittedName>
</protein>
<accession>A0ABP4B8N1</accession>
<dbReference type="PANTHER" id="PTHR30177:SF4">
    <property type="entry name" value="OSMOPROTECTANT IMPORT PERMEASE PROTEIN OSMW"/>
    <property type="match status" value="1"/>
</dbReference>
<evidence type="ECO:0000256" key="3">
    <source>
        <dbReference type="ARBA" id="ARBA00022692"/>
    </source>
</evidence>
<evidence type="ECO:0000256" key="4">
    <source>
        <dbReference type="ARBA" id="ARBA00022989"/>
    </source>
</evidence>
<name>A0ABP4B8N1_9ACTN</name>
<keyword evidence="4 6" id="KW-1133">Transmembrane helix</keyword>
<evidence type="ECO:0000256" key="6">
    <source>
        <dbReference type="RuleBase" id="RU363032"/>
    </source>
</evidence>
<keyword evidence="9" id="KW-1185">Reference proteome</keyword>
<keyword evidence="5 6" id="KW-0472">Membrane</keyword>
<dbReference type="SUPFAM" id="SSF161098">
    <property type="entry name" value="MetI-like"/>
    <property type="match status" value="1"/>
</dbReference>
<dbReference type="CDD" id="cd06261">
    <property type="entry name" value="TM_PBP2"/>
    <property type="match status" value="1"/>
</dbReference>
<comment type="caution">
    <text evidence="8">The sequence shown here is derived from an EMBL/GenBank/DDBJ whole genome shotgun (WGS) entry which is preliminary data.</text>
</comment>
<evidence type="ECO:0000313" key="9">
    <source>
        <dbReference type="Proteomes" id="UP001500665"/>
    </source>
</evidence>